<comment type="subunit">
    <text evidence="9">Homodimer.</text>
</comment>
<feature type="binding site" evidence="9">
    <location>
        <position position="42"/>
    </location>
    <ligand>
        <name>substrate</name>
    </ligand>
</feature>
<dbReference type="Gene3D" id="3.40.640.10">
    <property type="entry name" value="Type I PLP-dependent aspartate aminotransferase-like (Major domain)"/>
    <property type="match status" value="1"/>
</dbReference>
<evidence type="ECO:0000313" key="11">
    <source>
        <dbReference type="EMBL" id="KFF41363.1"/>
    </source>
</evidence>
<evidence type="ECO:0000256" key="5">
    <source>
        <dbReference type="ARBA" id="ARBA00022576"/>
    </source>
</evidence>
<sequence length="413" mass="46575">MVSINENYLKLKAGYLFPEITKRVNTFLVANSNTELIKLGIGDVTEPLPEACIKAMRNAVEDMGDHSKFKGYGPEQGYQWLREKIAYYDFQLRGCDIDASEIFISDGSKCDTGNILDIFGKNNKIAITDPVYPVYVDTNVMAGNTGPINVENNRYDDLIYLPIKAENNFVANIPDVKVDLIYLCFPNNPTGAVANKEYLKSWVDYAQANNSIILFDAAYEAFITEETIPHSIYEIEGAKNCAIEFRSFSKNAGFTGTRCAFTVVPKTLIANTANGSTVELWKMWNRRQSTKFNGVSYIIQRGAEAVYSEEGKIQVNNLVKFYLENARIIRKQLNTTKLDKVYGGINSPYIWLKTPENISSWEFFDELLRTVNIVGTPGSGFGSSGEGYFRISAFNSRENVEEAMKRIKKHYKV</sequence>
<feature type="binding site" evidence="9">
    <location>
        <position position="72"/>
    </location>
    <ligand>
        <name>pyridoxal 5'-phosphate</name>
        <dbReference type="ChEBI" id="CHEBI:597326"/>
    </ligand>
</feature>
<evidence type="ECO:0000313" key="12">
    <source>
        <dbReference type="Proteomes" id="UP000028922"/>
    </source>
</evidence>
<dbReference type="CDD" id="cd00609">
    <property type="entry name" value="AAT_like"/>
    <property type="match status" value="1"/>
</dbReference>
<dbReference type="GO" id="GO:0030170">
    <property type="term" value="F:pyridoxal phosphate binding"/>
    <property type="evidence" value="ECO:0007669"/>
    <property type="project" value="UniProtKB-UniRule"/>
</dbReference>
<feature type="binding site" evidence="9">
    <location>
        <position position="188"/>
    </location>
    <ligand>
        <name>substrate</name>
    </ligand>
</feature>
<keyword evidence="5 9" id="KW-0032">Aminotransferase</keyword>
<name>A0A086CGP9_9CHRO</name>
<feature type="modified residue" description="N6-(pyridoxal phosphate)lysine" evidence="9">
    <location>
        <position position="250"/>
    </location>
</feature>
<comment type="cofactor">
    <cofactor evidence="1 9">
        <name>pyridoxal 5'-phosphate</name>
        <dbReference type="ChEBI" id="CHEBI:597326"/>
    </cofactor>
</comment>
<evidence type="ECO:0000256" key="8">
    <source>
        <dbReference type="ARBA" id="ARBA00051934"/>
    </source>
</evidence>
<evidence type="ECO:0000259" key="10">
    <source>
        <dbReference type="Pfam" id="PF00155"/>
    </source>
</evidence>
<feature type="binding site" evidence="9">
    <location>
        <position position="293"/>
    </location>
    <ligand>
        <name>substrate</name>
    </ligand>
</feature>
<dbReference type="UniPathway" id="UPA00034">
    <property type="reaction ID" value="UER00466"/>
</dbReference>
<evidence type="ECO:0000256" key="9">
    <source>
        <dbReference type="HAMAP-Rule" id="MF_01642"/>
    </source>
</evidence>
<dbReference type="InterPro" id="IPR015424">
    <property type="entry name" value="PyrdxlP-dep_Trfase"/>
</dbReference>
<reference evidence="11 12" key="1">
    <citation type="submission" date="2014-08" db="EMBL/GenBank/DDBJ databases">
        <title>Comparative genomics reveals surprising divergence of two closely related strains of uncultivated UCYN-A cyanobacteria.</title>
        <authorList>
            <person name="Bombar D."/>
            <person name="Heller P."/>
            <person name="Sanchez-Baracaldo P."/>
            <person name="Carter B.J."/>
            <person name="Zert J.P."/>
        </authorList>
    </citation>
    <scope>NUCLEOTIDE SEQUENCE [LARGE SCALE GENOMIC DNA]</scope>
</reference>
<dbReference type="Gene3D" id="3.90.1150.10">
    <property type="entry name" value="Aspartate Aminotransferase, domain 1"/>
    <property type="match status" value="1"/>
</dbReference>
<dbReference type="STRING" id="1527444.ucyna2_00785"/>
<feature type="binding site" evidence="9">
    <location>
        <begin position="108"/>
        <end position="109"/>
    </location>
    <ligand>
        <name>pyridoxal 5'-phosphate</name>
        <dbReference type="ChEBI" id="CHEBI:597326"/>
    </ligand>
</feature>
<feature type="binding site" evidence="9">
    <location>
        <position position="109"/>
    </location>
    <ligand>
        <name>substrate</name>
    </ligand>
</feature>
<proteinExistence type="inferred from homology"/>
<evidence type="ECO:0000256" key="3">
    <source>
        <dbReference type="ARBA" id="ARBA00013138"/>
    </source>
</evidence>
<feature type="binding site" evidence="9">
    <location>
        <position position="132"/>
    </location>
    <ligand>
        <name>substrate</name>
    </ligand>
</feature>
<feature type="binding site" evidence="9">
    <location>
        <position position="15"/>
    </location>
    <ligand>
        <name>substrate</name>
    </ligand>
</feature>
<protein>
    <recommendedName>
        <fullName evidence="4 9">LL-diaminopimelate aminotransferase</fullName>
        <shortName evidence="9">DAP-AT</shortName>
        <shortName evidence="9">DAP-aminotransferase</shortName>
        <shortName evidence="9">LL-DAP-aminotransferase</shortName>
        <ecNumber evidence="3 9">2.6.1.83</ecNumber>
    </recommendedName>
</protein>
<dbReference type="eggNOG" id="COG0436">
    <property type="taxonomic scope" value="Bacteria"/>
</dbReference>
<dbReference type="GO" id="GO:0010285">
    <property type="term" value="F:L,L-diaminopimelate aminotransferase activity"/>
    <property type="evidence" value="ECO:0007669"/>
    <property type="project" value="UniProtKB-UniRule"/>
</dbReference>
<dbReference type="InterPro" id="IPR004839">
    <property type="entry name" value="Aminotransferase_I/II_large"/>
</dbReference>
<dbReference type="SUPFAM" id="SSF53383">
    <property type="entry name" value="PLP-dependent transferases"/>
    <property type="match status" value="1"/>
</dbReference>
<gene>
    <name evidence="9" type="primary">dapL</name>
    <name evidence="11" type="ORF">ucyna2_00785</name>
</gene>
<dbReference type="HAMAP" id="MF_01642">
    <property type="entry name" value="DapL_aminotrans_1"/>
    <property type="match status" value="1"/>
</dbReference>
<accession>A0A086CGP9</accession>
<feature type="binding site" evidence="9">
    <location>
        <position position="390"/>
    </location>
    <ligand>
        <name>substrate</name>
    </ligand>
</feature>
<feature type="binding site" evidence="9">
    <location>
        <position position="293"/>
    </location>
    <ligand>
        <name>pyridoxal 5'-phosphate</name>
        <dbReference type="ChEBI" id="CHEBI:597326"/>
    </ligand>
</feature>
<feature type="binding site" evidence="9">
    <location>
        <position position="258"/>
    </location>
    <ligand>
        <name>pyridoxal 5'-phosphate</name>
        <dbReference type="ChEBI" id="CHEBI:597326"/>
    </ligand>
</feature>
<dbReference type="PANTHER" id="PTHR43144">
    <property type="entry name" value="AMINOTRANSFERASE"/>
    <property type="match status" value="1"/>
</dbReference>
<evidence type="ECO:0000256" key="2">
    <source>
        <dbReference type="ARBA" id="ARBA00004982"/>
    </source>
</evidence>
<organism evidence="11 12">
    <name type="scientific">Candidatus Atelocyanobacterium thalassa isolate SIO64986</name>
    <dbReference type="NCBI Taxonomy" id="1527444"/>
    <lineage>
        <taxon>Bacteria</taxon>
        <taxon>Bacillati</taxon>
        <taxon>Cyanobacteriota</taxon>
        <taxon>Cyanophyceae</taxon>
        <taxon>Oscillatoriophycideae</taxon>
        <taxon>Chroococcales</taxon>
        <taxon>Aphanothecaceae</taxon>
        <taxon>Candidatus Atelocyanobacterium</taxon>
        <taxon>Candidatus Atelocyanobacterium thalassae</taxon>
    </lineage>
</organism>
<feature type="domain" description="Aminotransferase class I/classII large" evidence="10">
    <location>
        <begin position="35"/>
        <end position="407"/>
    </location>
</feature>
<comment type="pathway">
    <text evidence="2 9">Amino-acid biosynthesis; L-lysine biosynthesis via DAP pathway; LL-2,6-diaminopimelate from (S)-tetrahydrodipicolinate (aminotransferase route): step 1/1.</text>
</comment>
<dbReference type="EMBL" id="JPSP01000008">
    <property type="protein sequence ID" value="KFF41363.1"/>
    <property type="molecule type" value="Genomic_DNA"/>
</dbReference>
<evidence type="ECO:0000256" key="4">
    <source>
        <dbReference type="ARBA" id="ARBA00018052"/>
    </source>
</evidence>
<dbReference type="AlphaFoldDB" id="A0A086CGP9"/>
<dbReference type="InterPro" id="IPR019942">
    <property type="entry name" value="DapL/ALD1"/>
</dbReference>
<comment type="function">
    <text evidence="9">Involved in the synthesis of meso-diaminopimelate (m-DAP or DL-DAP), required for both lysine and peptidoglycan biosynthesis. Catalyzes the direct conversion of tetrahydrodipicolinate to LL-diaminopimelate.</text>
</comment>
<dbReference type="InterPro" id="IPR015421">
    <property type="entry name" value="PyrdxlP-dep_Trfase_major"/>
</dbReference>
<feature type="binding site" evidence="9">
    <location>
        <begin position="247"/>
        <end position="249"/>
    </location>
    <ligand>
        <name>pyridoxal 5'-phosphate</name>
        <dbReference type="ChEBI" id="CHEBI:597326"/>
    </ligand>
</feature>
<evidence type="ECO:0000256" key="1">
    <source>
        <dbReference type="ARBA" id="ARBA00001933"/>
    </source>
</evidence>
<dbReference type="FunFam" id="3.40.640.10:FF:000099">
    <property type="entry name" value="LL-diaminopimelate aminotransferase, chloroplastic"/>
    <property type="match status" value="1"/>
</dbReference>
<comment type="caution">
    <text evidence="11">The sequence shown here is derived from an EMBL/GenBank/DDBJ whole genome shotgun (WGS) entry which is preliminary data.</text>
</comment>
<dbReference type="InterPro" id="IPR015422">
    <property type="entry name" value="PyrdxlP-dep_Trfase_small"/>
</dbReference>
<evidence type="ECO:0000256" key="7">
    <source>
        <dbReference type="ARBA" id="ARBA00022898"/>
    </source>
</evidence>
<comment type="catalytic activity">
    <reaction evidence="8 9">
        <text>(2S,6S)-2,6-diaminopimelate + 2-oxoglutarate = (S)-2,3,4,5-tetrahydrodipicolinate + L-glutamate + H2O + H(+)</text>
        <dbReference type="Rhea" id="RHEA:23988"/>
        <dbReference type="ChEBI" id="CHEBI:15377"/>
        <dbReference type="ChEBI" id="CHEBI:15378"/>
        <dbReference type="ChEBI" id="CHEBI:16810"/>
        <dbReference type="ChEBI" id="CHEBI:16845"/>
        <dbReference type="ChEBI" id="CHEBI:29985"/>
        <dbReference type="ChEBI" id="CHEBI:57609"/>
        <dbReference type="EC" id="2.6.1.83"/>
    </reaction>
</comment>
<dbReference type="PATRIC" id="fig|1527444.3.peg.746"/>
<dbReference type="Pfam" id="PF00155">
    <property type="entry name" value="Aminotran_1_2"/>
    <property type="match status" value="1"/>
</dbReference>
<dbReference type="Proteomes" id="UP000028922">
    <property type="component" value="Unassembled WGS sequence"/>
</dbReference>
<dbReference type="EC" id="2.6.1.83" evidence="3 9"/>
<keyword evidence="7 9" id="KW-0663">Pyridoxal phosphate</keyword>
<feature type="binding site" evidence="9">
    <location>
        <position position="132"/>
    </location>
    <ligand>
        <name>pyridoxal 5'-phosphate</name>
        <dbReference type="ChEBI" id="CHEBI:597326"/>
    </ligand>
</feature>
<comment type="similarity">
    <text evidence="9">Belongs to the class-I pyridoxal-phosphate-dependent aminotransferase family. LL-diaminopimelate aminotransferase subfamily.</text>
</comment>
<keyword evidence="6 9" id="KW-0808">Transferase</keyword>
<dbReference type="GO" id="GO:0033362">
    <property type="term" value="P:lysine biosynthetic process via diaminopimelate, diaminopimelate-aminotransferase pathway"/>
    <property type="evidence" value="ECO:0007669"/>
    <property type="project" value="UniProtKB-UniRule"/>
</dbReference>
<dbReference type="NCBIfam" id="TIGR03542">
    <property type="entry name" value="DAPAT_plant"/>
    <property type="match status" value="1"/>
</dbReference>
<feature type="binding site" evidence="9">
    <location>
        <position position="219"/>
    </location>
    <ligand>
        <name>pyridoxal 5'-phosphate</name>
        <dbReference type="ChEBI" id="CHEBI:597326"/>
    </ligand>
</feature>
<evidence type="ECO:0000256" key="6">
    <source>
        <dbReference type="ARBA" id="ARBA00022679"/>
    </source>
</evidence>
<feature type="binding site" evidence="9">
    <location>
        <position position="188"/>
    </location>
    <ligand>
        <name>pyridoxal 5'-phosphate</name>
        <dbReference type="ChEBI" id="CHEBI:597326"/>
    </ligand>
</feature>